<evidence type="ECO:0000313" key="3">
    <source>
        <dbReference type="EMBL" id="PLB33656.1"/>
    </source>
</evidence>
<dbReference type="EMBL" id="KZ559199">
    <property type="protein sequence ID" value="PLB33656.1"/>
    <property type="molecule type" value="Genomic_DNA"/>
</dbReference>
<sequence>MKLSHLATALGMSHLAAASVANTAARGPYDAAFDQHCGSGQAQGTLTVDGKTFSYYCNVAQSTGNSYYIKLSTPEKCTDVCDDDDDCDTAVWDRSQGQCWLGQGTGNRVPFAGRMVIAELDPLAKCEASLSKYRPGAPTCAASDRKIAEVDDTRFYIVCGQVPPTMTQQTGTFNNLEDCLRPCTTISTCSFASFENKKNLCFHSSEDFISSKPNYYSNWDTGVKIPK</sequence>
<feature type="domain" description="Apple" evidence="2">
    <location>
        <begin position="167"/>
        <end position="215"/>
    </location>
</feature>
<dbReference type="Gene3D" id="3.50.4.10">
    <property type="entry name" value="Hepatocyte Growth Factor"/>
    <property type="match status" value="1"/>
</dbReference>
<dbReference type="OrthoDB" id="4464125at2759"/>
<gene>
    <name evidence="3" type="ORF">BDW47DRAFT_134969</name>
</gene>
<dbReference type="GeneID" id="36525371"/>
<dbReference type="RefSeq" id="XP_024667668.1">
    <property type="nucleotide sequence ID" value="XM_024818211.1"/>
</dbReference>
<dbReference type="AlphaFoldDB" id="A0A2I2EZ59"/>
<keyword evidence="1" id="KW-0732">Signal</keyword>
<accession>A0A2I2EZ59</accession>
<keyword evidence="4" id="KW-1185">Reference proteome</keyword>
<proteinExistence type="predicted"/>
<evidence type="ECO:0000259" key="2">
    <source>
        <dbReference type="Pfam" id="PF00024"/>
    </source>
</evidence>
<feature type="chain" id="PRO_5014183743" description="Apple domain-containing protein" evidence="1">
    <location>
        <begin position="19"/>
        <end position="227"/>
    </location>
</feature>
<organism evidence="3 4">
    <name type="scientific">Aspergillus candidus</name>
    <dbReference type="NCBI Taxonomy" id="41067"/>
    <lineage>
        <taxon>Eukaryota</taxon>
        <taxon>Fungi</taxon>
        <taxon>Dikarya</taxon>
        <taxon>Ascomycota</taxon>
        <taxon>Pezizomycotina</taxon>
        <taxon>Eurotiomycetes</taxon>
        <taxon>Eurotiomycetidae</taxon>
        <taxon>Eurotiales</taxon>
        <taxon>Aspergillaceae</taxon>
        <taxon>Aspergillus</taxon>
        <taxon>Aspergillus subgen. Circumdati</taxon>
    </lineage>
</organism>
<dbReference type="Pfam" id="PF00024">
    <property type="entry name" value="PAN_1"/>
    <property type="match status" value="1"/>
</dbReference>
<name>A0A2I2EZ59_ASPCN</name>
<protein>
    <recommendedName>
        <fullName evidence="2">Apple domain-containing protein</fullName>
    </recommendedName>
</protein>
<evidence type="ECO:0000313" key="4">
    <source>
        <dbReference type="Proteomes" id="UP000234585"/>
    </source>
</evidence>
<reference evidence="3 4" key="1">
    <citation type="submission" date="2017-12" db="EMBL/GenBank/DDBJ databases">
        <authorList>
            <consortium name="DOE Joint Genome Institute"/>
            <person name="Haridas S."/>
            <person name="Kjaerbolling I."/>
            <person name="Vesth T.C."/>
            <person name="Frisvad J.C."/>
            <person name="Nybo J.L."/>
            <person name="Theobald S."/>
            <person name="Kuo A."/>
            <person name="Bowyer P."/>
            <person name="Matsuda Y."/>
            <person name="Mondo S."/>
            <person name="Lyhne E.K."/>
            <person name="Kogle M.E."/>
            <person name="Clum A."/>
            <person name="Lipzen A."/>
            <person name="Salamov A."/>
            <person name="Ngan C.Y."/>
            <person name="Daum C."/>
            <person name="Chiniquy J."/>
            <person name="Barry K."/>
            <person name="LaButti K."/>
            <person name="Simmons B.A."/>
            <person name="Magnuson J.K."/>
            <person name="Mortensen U.H."/>
            <person name="Larsen T.O."/>
            <person name="Grigoriev I.V."/>
            <person name="Baker S.E."/>
            <person name="Andersen M.R."/>
            <person name="Nordberg H.P."/>
            <person name="Cantor M.N."/>
            <person name="Hua S.X."/>
        </authorList>
    </citation>
    <scope>NUCLEOTIDE SEQUENCE [LARGE SCALE GENOMIC DNA]</scope>
    <source>
        <strain evidence="3 4">CBS 102.13</strain>
    </source>
</reference>
<feature type="signal peptide" evidence="1">
    <location>
        <begin position="1"/>
        <end position="18"/>
    </location>
</feature>
<dbReference type="Proteomes" id="UP000234585">
    <property type="component" value="Unassembled WGS sequence"/>
</dbReference>
<dbReference type="InterPro" id="IPR003609">
    <property type="entry name" value="Pan_app"/>
</dbReference>
<evidence type="ECO:0000256" key="1">
    <source>
        <dbReference type="SAM" id="SignalP"/>
    </source>
</evidence>